<protein>
    <recommendedName>
        <fullName evidence="2">Aminoglycoside phosphotransferase domain-containing protein</fullName>
    </recommendedName>
</protein>
<keyword evidence="4" id="KW-1185">Reference proteome</keyword>
<evidence type="ECO:0000256" key="1">
    <source>
        <dbReference type="SAM" id="MobiDB-lite"/>
    </source>
</evidence>
<dbReference type="Proteomes" id="UP000326198">
    <property type="component" value="Unassembled WGS sequence"/>
</dbReference>
<sequence>MNYQAGSRNSALHLSQSTDIGQKANQAVDCVLQFRLQEKRGGRMGYMSFRGNVRKTFCDLIALIHSHYPCLLETIWGVPEYLLRNTVLLQKPEDLALYLGPDVPPKYGRNDTSLSELNSEGKDDLSTEDTETMREQASQAHESTESQRCTPSPEEPNLRLIYSADIGPPTIILDPHDLKDTEGLMPDKMGARLAWADTDILVKFGYGVRLAEAEALHLVSKRTIIVVPQLLSAKCEEMEGSFIGGLDHSPYLYSYGPLLGSENYQESTFWASEYILQQTIRGLKGHKIVFTHGDLHAGNMLVRLDRTVVLLDWGLARFWPEYWEFYSAMFNPQWKTSWDRMVGRFVPPYYVKYDVMKKIFGTIWY</sequence>
<dbReference type="PANTHER" id="PTHR21310">
    <property type="entry name" value="AMINOGLYCOSIDE PHOSPHOTRANSFERASE-RELATED-RELATED"/>
    <property type="match status" value="1"/>
</dbReference>
<organism evidence="3 4">
    <name type="scientific">Aspergillus bertholletiae</name>
    <dbReference type="NCBI Taxonomy" id="1226010"/>
    <lineage>
        <taxon>Eukaryota</taxon>
        <taxon>Fungi</taxon>
        <taxon>Dikarya</taxon>
        <taxon>Ascomycota</taxon>
        <taxon>Pezizomycotina</taxon>
        <taxon>Eurotiomycetes</taxon>
        <taxon>Eurotiomycetidae</taxon>
        <taxon>Eurotiales</taxon>
        <taxon>Aspergillaceae</taxon>
        <taxon>Aspergillus</taxon>
        <taxon>Aspergillus subgen. Circumdati</taxon>
    </lineage>
</organism>
<dbReference type="InterPro" id="IPR011009">
    <property type="entry name" value="Kinase-like_dom_sf"/>
</dbReference>
<evidence type="ECO:0000259" key="2">
    <source>
        <dbReference type="Pfam" id="PF01636"/>
    </source>
</evidence>
<gene>
    <name evidence="3" type="ORF">BDV26DRAFT_286230</name>
</gene>
<dbReference type="SUPFAM" id="SSF56112">
    <property type="entry name" value="Protein kinase-like (PK-like)"/>
    <property type="match status" value="1"/>
</dbReference>
<dbReference type="PANTHER" id="PTHR21310:SF15">
    <property type="entry name" value="AMINOGLYCOSIDE PHOSPHOTRANSFERASE DOMAIN-CONTAINING PROTEIN"/>
    <property type="match status" value="1"/>
</dbReference>
<proteinExistence type="predicted"/>
<feature type="region of interest" description="Disordered" evidence="1">
    <location>
        <begin position="107"/>
        <end position="154"/>
    </location>
</feature>
<dbReference type="AlphaFoldDB" id="A0A5N7AQV5"/>
<dbReference type="OrthoDB" id="8300194at2759"/>
<dbReference type="Gene3D" id="3.90.1200.10">
    <property type="match status" value="1"/>
</dbReference>
<evidence type="ECO:0000313" key="4">
    <source>
        <dbReference type="Proteomes" id="UP000326198"/>
    </source>
</evidence>
<dbReference type="InterPro" id="IPR002575">
    <property type="entry name" value="Aminoglycoside_PTrfase"/>
</dbReference>
<evidence type="ECO:0000313" key="3">
    <source>
        <dbReference type="EMBL" id="KAE8372113.1"/>
    </source>
</evidence>
<feature type="compositionally biased region" description="Polar residues" evidence="1">
    <location>
        <begin position="135"/>
        <end position="150"/>
    </location>
</feature>
<feature type="domain" description="Aminoglycoside phosphotransferase" evidence="2">
    <location>
        <begin position="285"/>
        <end position="332"/>
    </location>
</feature>
<name>A0A5N7AQV5_9EURO</name>
<dbReference type="EMBL" id="ML736376">
    <property type="protein sequence ID" value="KAE8372113.1"/>
    <property type="molecule type" value="Genomic_DNA"/>
</dbReference>
<dbReference type="InterPro" id="IPR051678">
    <property type="entry name" value="AGP_Transferase"/>
</dbReference>
<dbReference type="Pfam" id="PF01636">
    <property type="entry name" value="APH"/>
    <property type="match status" value="1"/>
</dbReference>
<reference evidence="3 4" key="1">
    <citation type="submission" date="2019-04" db="EMBL/GenBank/DDBJ databases">
        <title>Friends and foes A comparative genomics studyof 23 Aspergillus species from section Flavi.</title>
        <authorList>
            <consortium name="DOE Joint Genome Institute"/>
            <person name="Kjaerbolling I."/>
            <person name="Vesth T."/>
            <person name="Frisvad J.C."/>
            <person name="Nybo J.L."/>
            <person name="Theobald S."/>
            <person name="Kildgaard S."/>
            <person name="Isbrandt T."/>
            <person name="Kuo A."/>
            <person name="Sato A."/>
            <person name="Lyhne E.K."/>
            <person name="Kogle M.E."/>
            <person name="Wiebenga A."/>
            <person name="Kun R.S."/>
            <person name="Lubbers R.J."/>
            <person name="Makela M.R."/>
            <person name="Barry K."/>
            <person name="Chovatia M."/>
            <person name="Clum A."/>
            <person name="Daum C."/>
            <person name="Haridas S."/>
            <person name="He G."/>
            <person name="LaButti K."/>
            <person name="Lipzen A."/>
            <person name="Mondo S."/>
            <person name="Riley R."/>
            <person name="Salamov A."/>
            <person name="Simmons B.A."/>
            <person name="Magnuson J.K."/>
            <person name="Henrissat B."/>
            <person name="Mortensen U.H."/>
            <person name="Larsen T.O."/>
            <person name="Devries R.P."/>
            <person name="Grigoriev I.V."/>
            <person name="Machida M."/>
            <person name="Baker S.E."/>
            <person name="Andersen M.R."/>
        </authorList>
    </citation>
    <scope>NUCLEOTIDE SEQUENCE [LARGE SCALE GENOMIC DNA]</scope>
    <source>
        <strain evidence="3 4">IBT 29228</strain>
    </source>
</reference>
<accession>A0A5N7AQV5</accession>